<feature type="compositionally biased region" description="Basic residues" evidence="2">
    <location>
        <begin position="117"/>
        <end position="127"/>
    </location>
</feature>
<evidence type="ECO:0000256" key="1">
    <source>
        <dbReference type="SAM" id="Coils"/>
    </source>
</evidence>
<dbReference type="GO" id="GO:0005096">
    <property type="term" value="F:GTPase activator activity"/>
    <property type="evidence" value="ECO:0007669"/>
    <property type="project" value="InterPro"/>
</dbReference>
<feature type="compositionally biased region" description="Polar residues" evidence="2">
    <location>
        <begin position="15"/>
        <end position="24"/>
    </location>
</feature>
<dbReference type="Pfam" id="PF13516">
    <property type="entry name" value="LRR_6"/>
    <property type="match status" value="1"/>
</dbReference>
<dbReference type="EMBL" id="MJFZ01000179">
    <property type="protein sequence ID" value="RAW35098.1"/>
    <property type="molecule type" value="Genomic_DNA"/>
</dbReference>
<dbReference type="SUPFAM" id="SSF52047">
    <property type="entry name" value="RNI-like"/>
    <property type="match status" value="1"/>
</dbReference>
<feature type="coiled-coil region" evidence="1">
    <location>
        <begin position="796"/>
        <end position="823"/>
    </location>
</feature>
<name>A0A329SHE5_9STRA</name>
<comment type="caution">
    <text evidence="3">The sequence shown here is derived from an EMBL/GenBank/DDBJ whole genome shotgun (WGS) entry which is preliminary data.</text>
</comment>
<dbReference type="GO" id="GO:0048471">
    <property type="term" value="C:perinuclear region of cytoplasm"/>
    <property type="evidence" value="ECO:0007669"/>
    <property type="project" value="TreeGrafter"/>
</dbReference>
<evidence type="ECO:0000313" key="4">
    <source>
        <dbReference type="Proteomes" id="UP000251314"/>
    </source>
</evidence>
<dbReference type="VEuPathDB" id="FungiDB:PC110_g8594"/>
<keyword evidence="4" id="KW-1185">Reference proteome</keyword>
<protein>
    <submittedName>
        <fullName evidence="3">Uncharacterized protein</fullName>
    </submittedName>
</protein>
<dbReference type="InterPro" id="IPR032675">
    <property type="entry name" value="LRR_dom_sf"/>
</dbReference>
<reference evidence="3 4" key="1">
    <citation type="submission" date="2018-01" db="EMBL/GenBank/DDBJ databases">
        <title>Draft genome of the strawberry crown rot pathogen Phytophthora cactorum.</title>
        <authorList>
            <person name="Armitage A.D."/>
            <person name="Lysoe E."/>
            <person name="Nellist C.F."/>
            <person name="Harrison R.J."/>
            <person name="Brurberg M.B."/>
        </authorList>
    </citation>
    <scope>NUCLEOTIDE SEQUENCE [LARGE SCALE GENOMIC DNA]</scope>
    <source>
        <strain evidence="3 4">10300</strain>
    </source>
</reference>
<dbReference type="InterPro" id="IPR001611">
    <property type="entry name" value="Leu-rich_rpt"/>
</dbReference>
<evidence type="ECO:0000313" key="3">
    <source>
        <dbReference type="EMBL" id="RAW35098.1"/>
    </source>
</evidence>
<evidence type="ECO:0000256" key="2">
    <source>
        <dbReference type="SAM" id="MobiDB-lite"/>
    </source>
</evidence>
<dbReference type="InterPro" id="IPR027038">
    <property type="entry name" value="RanGap"/>
</dbReference>
<dbReference type="Gene3D" id="3.80.10.10">
    <property type="entry name" value="Ribonuclease Inhibitor"/>
    <property type="match status" value="1"/>
</dbReference>
<dbReference type="GO" id="GO:0005829">
    <property type="term" value="C:cytosol"/>
    <property type="evidence" value="ECO:0007669"/>
    <property type="project" value="TreeGrafter"/>
</dbReference>
<dbReference type="OrthoDB" id="120976at2759"/>
<dbReference type="GO" id="GO:0006913">
    <property type="term" value="P:nucleocytoplasmic transport"/>
    <property type="evidence" value="ECO:0007669"/>
    <property type="project" value="TreeGrafter"/>
</dbReference>
<keyword evidence="1" id="KW-0175">Coiled coil</keyword>
<dbReference type="Proteomes" id="UP000251314">
    <property type="component" value="Unassembled WGS sequence"/>
</dbReference>
<dbReference type="GO" id="GO:0031267">
    <property type="term" value="F:small GTPase binding"/>
    <property type="evidence" value="ECO:0007669"/>
    <property type="project" value="TreeGrafter"/>
</dbReference>
<dbReference type="PANTHER" id="PTHR24113:SF15">
    <property type="entry name" value="NACHT DOMAIN-CONTAINING PROTEIN"/>
    <property type="match status" value="1"/>
</dbReference>
<feature type="region of interest" description="Disordered" evidence="2">
    <location>
        <begin position="1"/>
        <end position="24"/>
    </location>
</feature>
<feature type="region of interest" description="Disordered" evidence="2">
    <location>
        <begin position="49"/>
        <end position="131"/>
    </location>
</feature>
<gene>
    <name evidence="3" type="ORF">PC110_g8594</name>
</gene>
<dbReference type="SMART" id="SM00368">
    <property type="entry name" value="LRR_RI"/>
    <property type="match status" value="5"/>
</dbReference>
<organism evidence="3 4">
    <name type="scientific">Phytophthora cactorum</name>
    <dbReference type="NCBI Taxonomy" id="29920"/>
    <lineage>
        <taxon>Eukaryota</taxon>
        <taxon>Sar</taxon>
        <taxon>Stramenopiles</taxon>
        <taxon>Oomycota</taxon>
        <taxon>Peronosporomycetes</taxon>
        <taxon>Peronosporales</taxon>
        <taxon>Peronosporaceae</taxon>
        <taxon>Phytophthora</taxon>
    </lineage>
</organism>
<dbReference type="STRING" id="29920.A0A329SHE5"/>
<feature type="compositionally biased region" description="Acidic residues" evidence="2">
    <location>
        <begin position="96"/>
        <end position="110"/>
    </location>
</feature>
<dbReference type="AlphaFoldDB" id="A0A329SHE5"/>
<accession>A0A329SHE5</accession>
<feature type="compositionally biased region" description="Low complexity" evidence="2">
    <location>
        <begin position="68"/>
        <end position="78"/>
    </location>
</feature>
<dbReference type="PANTHER" id="PTHR24113">
    <property type="entry name" value="RAN GTPASE-ACTIVATING PROTEIN 1"/>
    <property type="match status" value="1"/>
</dbReference>
<sequence>MVKTWSLLRPKATKNDPSSGTTRIGTVALRTTGFGTNLLASLRQRVVRRPKPPAITAEPETETPAPPVVTQTAPTLPVSTFGAKQPVAPQPPPGSDGEESEESDNGDEGEERDKLVIPKKTKKKKNTRPSLGINRWVPKLLNPVEKHRDRVHHRKKKFVFSAHKRPPTIFTDSRRPFVELLARILEFLGPFEPARVTAFVNKSTAASVKAFYDLYYPPPRPQRYLVHRLLENRQSIFPSKVMELLPIDDRVRASASCWSFYDASNALPLEFNGVHTAQKFLACYEFPRTAHIHKRFKKTPALLFNEANAEDVVNIIQLLEREGDSEDEDSDHDTDCFASVQEISLHKVSELSASKGKYFQQLMQTLFMDHVSSRLSTLELNELKLEDLQFKQLAGLWRSARFPNLRRLSLANNAFSSRFVRDWSWSFQNDSFLKLEAIDVSNTEMTNQDLQRFIACLSTTPALQSLTVSHNLCSFATIQKLRELIESRALKYLRELHCVAIAADDVAMGYLLEVFQINPPFCPHLTTLDVSGNPLNDPKAATQLATVFTSIPQLSTLNISSMQLGDEGLRTIATAILQGPVTQIQYLDISDNAIQSSIDTFARALAAGKLPHLRSLAAADNELGALEFEELGSALATNCCPRLQNLDLSANFARGEGIARFCPFLLSPPARYVWSLDLSSNEIPHRGLLRLNETLTHGNCKQLHELNLSCNSELKAIASLLDLIRGEGLPSLTILQVGYAQSRSEGYDLVQDTLRRRSVQELRRLKQLRFEEKLLTIHLKNDAKAERDQKRCRRQTQRLREVYDHLESEADQALRRRKKVKKSSQLHIHQEIVRQKQERASVQLGRKLNIDVHAA</sequence>
<proteinExistence type="predicted"/>
<dbReference type="GO" id="GO:0005634">
    <property type="term" value="C:nucleus"/>
    <property type="evidence" value="ECO:0007669"/>
    <property type="project" value="TreeGrafter"/>
</dbReference>